<protein>
    <submittedName>
        <fullName evidence="2">Predicted protein</fullName>
    </submittedName>
</protein>
<proteinExistence type="predicted"/>
<feature type="region of interest" description="Disordered" evidence="1">
    <location>
        <begin position="20"/>
        <end position="45"/>
    </location>
</feature>
<evidence type="ECO:0000313" key="3">
    <source>
        <dbReference type="Proteomes" id="UP000002668"/>
    </source>
</evidence>
<name>E4ZJV2_LEPMJ</name>
<accession>E4ZJV2</accession>
<evidence type="ECO:0000313" key="2">
    <source>
        <dbReference type="EMBL" id="CBX91387.1"/>
    </source>
</evidence>
<dbReference type="HOGENOM" id="CLU_3207755_0_0_1"/>
<reference evidence="3" key="1">
    <citation type="journal article" date="2011" name="Nat. Commun.">
        <title>Effector diversification within compartments of the Leptosphaeria maculans genome affected by Repeat-Induced Point mutations.</title>
        <authorList>
            <person name="Rouxel T."/>
            <person name="Grandaubert J."/>
            <person name="Hane J.K."/>
            <person name="Hoede C."/>
            <person name="van de Wouw A.P."/>
            <person name="Couloux A."/>
            <person name="Dominguez V."/>
            <person name="Anthouard V."/>
            <person name="Bally P."/>
            <person name="Bourras S."/>
            <person name="Cozijnsen A.J."/>
            <person name="Ciuffetti L.M."/>
            <person name="Degrave A."/>
            <person name="Dilmaghani A."/>
            <person name="Duret L."/>
            <person name="Fudal I."/>
            <person name="Goodwin S.B."/>
            <person name="Gout L."/>
            <person name="Glaser N."/>
            <person name="Linglin J."/>
            <person name="Kema G.H.J."/>
            <person name="Lapalu N."/>
            <person name="Lawrence C.B."/>
            <person name="May K."/>
            <person name="Meyer M."/>
            <person name="Ollivier B."/>
            <person name="Poulain J."/>
            <person name="Schoch C.L."/>
            <person name="Simon A."/>
            <person name="Spatafora J.W."/>
            <person name="Stachowiak A."/>
            <person name="Turgeon B.G."/>
            <person name="Tyler B.M."/>
            <person name="Vincent D."/>
            <person name="Weissenbach J."/>
            <person name="Amselem J."/>
            <person name="Quesneville H."/>
            <person name="Oliver R.P."/>
            <person name="Wincker P."/>
            <person name="Balesdent M.-H."/>
            <person name="Howlett B.J."/>
        </authorList>
    </citation>
    <scope>NUCLEOTIDE SEQUENCE [LARGE SCALE GENOMIC DNA]</scope>
    <source>
        <strain evidence="3">JN3 / isolate v23.1.3 / race Av1-4-5-6-7-8</strain>
    </source>
</reference>
<dbReference type="Proteomes" id="UP000002668">
    <property type="component" value="Genome"/>
</dbReference>
<gene>
    <name evidence="2" type="ORF">LEMA_uP068950.1</name>
</gene>
<dbReference type="EMBL" id="FP929072">
    <property type="protein sequence ID" value="CBX91387.1"/>
    <property type="molecule type" value="Genomic_DNA"/>
</dbReference>
<keyword evidence="3" id="KW-1185">Reference proteome</keyword>
<sequence>MSIGRSKTIREAILPPPLCLKKKASFPSEQEQRSQTAGRYQHPGS</sequence>
<evidence type="ECO:0000256" key="1">
    <source>
        <dbReference type="SAM" id="MobiDB-lite"/>
    </source>
</evidence>
<dbReference type="InParanoid" id="E4ZJV2"/>
<feature type="compositionally biased region" description="Polar residues" evidence="1">
    <location>
        <begin position="27"/>
        <end position="45"/>
    </location>
</feature>
<dbReference type="VEuPathDB" id="FungiDB:LEMA_uP068950.1"/>
<dbReference type="AlphaFoldDB" id="E4ZJV2"/>
<organism evidence="3">
    <name type="scientific">Leptosphaeria maculans (strain JN3 / isolate v23.1.3 / race Av1-4-5-6-7-8)</name>
    <name type="common">Blackleg fungus</name>
    <name type="synonym">Phoma lingam</name>
    <dbReference type="NCBI Taxonomy" id="985895"/>
    <lineage>
        <taxon>Eukaryota</taxon>
        <taxon>Fungi</taxon>
        <taxon>Dikarya</taxon>
        <taxon>Ascomycota</taxon>
        <taxon>Pezizomycotina</taxon>
        <taxon>Dothideomycetes</taxon>
        <taxon>Pleosporomycetidae</taxon>
        <taxon>Pleosporales</taxon>
        <taxon>Pleosporineae</taxon>
        <taxon>Leptosphaeriaceae</taxon>
        <taxon>Plenodomus</taxon>
        <taxon>Plenodomus lingam/Leptosphaeria maculans species complex</taxon>
    </lineage>
</organism>